<dbReference type="AlphaFoldDB" id="A0A4P2W084"/>
<organism evidence="1 2">
    <name type="scientific">Fluviispira sanaruensis</name>
    <dbReference type="NCBI Taxonomy" id="2493639"/>
    <lineage>
        <taxon>Bacteria</taxon>
        <taxon>Pseudomonadati</taxon>
        <taxon>Bdellovibrionota</taxon>
        <taxon>Oligoflexia</taxon>
        <taxon>Silvanigrellales</taxon>
        <taxon>Silvanigrellaceae</taxon>
        <taxon>Fluviispira</taxon>
    </lineage>
</organism>
<dbReference type="Proteomes" id="UP000291236">
    <property type="component" value="Chromosome"/>
</dbReference>
<dbReference type="RefSeq" id="WP_130612559.1">
    <property type="nucleotide sequence ID" value="NZ_AP019368.1"/>
</dbReference>
<dbReference type="KEGG" id="sbf:JCM31447_30430"/>
<reference evidence="1 2" key="1">
    <citation type="submission" date="2018-12" db="EMBL/GenBank/DDBJ databases">
        <title>Rubrispira sanarue gen. nov., sp., nov., a member of the order Silvanigrellales, isolated from a brackish lake in Hamamatsu Japan.</title>
        <authorList>
            <person name="Maejima Y."/>
            <person name="Iino T."/>
            <person name="Muraguchi Y."/>
            <person name="Fukuda K."/>
            <person name="Nojiri H."/>
            <person name="Ohkuma M."/>
            <person name="Moriuchi R."/>
            <person name="Dohra H."/>
            <person name="Kimbara K."/>
            <person name="Shintani M."/>
        </authorList>
    </citation>
    <scope>NUCLEOTIDE SEQUENCE [LARGE SCALE GENOMIC DNA]</scope>
    <source>
        <strain evidence="1 2">RF1110005</strain>
    </source>
</reference>
<protein>
    <submittedName>
        <fullName evidence="1">Uncharacterized protein</fullName>
    </submittedName>
</protein>
<proteinExistence type="predicted"/>
<sequence length="369" mass="42212">MTIPNIHNFIVTNLLCAGVGRPYLVDEGVEANRTCKLYTLEAKINSVKISKADTLIDNHEFYYTNQRLMNFHEIIDSLSIQGNYIKLIRQALNFEVNFRDYFHPSYFQKNLNTRYLDKLNLQSLDPKLIKAILRSNVRRIEEIANNARNVAFNANNQLNNYQYQHNLGDACLNDFADSIKSLNDPFSLRIDEIFKPQIITIIDHWRHLTSLNAPGLGAGLRTPGGWFAPKYGFTDACNGYIPDPRALARYPKVIHQNMTDDDLTIPSAEAIREKISPIHNSSWVNNFIYNNNNVLTEYQSRLVLAMAATMCFANGANRIRYQQEYNMFISQINSIIFFCGNIFAALHICLSQAQNPPCVILQNPPLILN</sequence>
<gene>
    <name evidence="1" type="ORF">JCM31447_30430</name>
</gene>
<evidence type="ECO:0000313" key="2">
    <source>
        <dbReference type="Proteomes" id="UP000291236"/>
    </source>
</evidence>
<keyword evidence="2" id="KW-1185">Reference proteome</keyword>
<name>A0A4P2W084_FLUSA</name>
<dbReference type="EMBL" id="AP019368">
    <property type="protein sequence ID" value="BBH54572.1"/>
    <property type="molecule type" value="Genomic_DNA"/>
</dbReference>
<accession>A0A4P2W084</accession>
<evidence type="ECO:0000313" key="1">
    <source>
        <dbReference type="EMBL" id="BBH54572.1"/>
    </source>
</evidence>